<accession>J9A295</accession>
<evidence type="ECO:0000259" key="10">
    <source>
        <dbReference type="Pfam" id="PF13145"/>
    </source>
</evidence>
<dbReference type="EC" id="5.2.1.8" evidence="3"/>
<dbReference type="SUPFAM" id="SSF109998">
    <property type="entry name" value="Triger factor/SurA peptide-binding domain-like"/>
    <property type="match status" value="1"/>
</dbReference>
<evidence type="ECO:0000256" key="9">
    <source>
        <dbReference type="ARBA" id="ARBA00031484"/>
    </source>
</evidence>
<evidence type="ECO:0000313" key="11">
    <source>
        <dbReference type="EMBL" id="EJW20445.1"/>
    </source>
</evidence>
<proteinExistence type="inferred from homology"/>
<keyword evidence="7" id="KW-0413">Isomerase</keyword>
<dbReference type="PANTHER" id="PTHR47245:SF1">
    <property type="entry name" value="FOLDASE PROTEIN PRSA"/>
    <property type="match status" value="1"/>
</dbReference>
<comment type="catalytic activity">
    <reaction evidence="1">
        <text>[protein]-peptidylproline (omega=180) = [protein]-peptidylproline (omega=0)</text>
        <dbReference type="Rhea" id="RHEA:16237"/>
        <dbReference type="Rhea" id="RHEA-COMP:10747"/>
        <dbReference type="Rhea" id="RHEA-COMP:10748"/>
        <dbReference type="ChEBI" id="CHEBI:83833"/>
        <dbReference type="ChEBI" id="CHEBI:83834"/>
        <dbReference type="EC" id="5.2.1.8"/>
    </reaction>
</comment>
<dbReference type="GO" id="GO:0003755">
    <property type="term" value="F:peptidyl-prolyl cis-trans isomerase activity"/>
    <property type="evidence" value="ECO:0007669"/>
    <property type="project" value="UniProtKB-KW"/>
</dbReference>
<sequence length="301" mass="33205">MRNTLLFTLAGLAGLTLASLTALGILPPQFGNQNLRVSSDVPVASINGEGVSKVEYLRALTAMQAGLDRSLTEADKKTALQVLIDEEVILQHALAIGLARSDPMARKNLVQALMRSTALLTDYETDTATLEAFFAENKHLFIAPRMVRVKALTTNDASIADAFKQAIRNGEAFEAAGQRLGLTGKDLPDDIPLGKAADYLGGTARDRLAKLQEGEIIGPIKSGSTANPQYMYIWLMKATRLDVQFGEVKDIVTAEWQRRQEEKAFESYLRDLRRSADIRLHDEVIETIEHSDYTTPPDYRN</sequence>
<dbReference type="EMBL" id="ALYF01000010">
    <property type="protein sequence ID" value="EJW20445.1"/>
    <property type="molecule type" value="Genomic_DNA"/>
</dbReference>
<dbReference type="InterPro" id="IPR000297">
    <property type="entry name" value="PPIase_PpiC"/>
</dbReference>
<name>J9A295_9PROT</name>
<evidence type="ECO:0000256" key="4">
    <source>
        <dbReference type="ARBA" id="ARBA00018370"/>
    </source>
</evidence>
<protein>
    <recommendedName>
        <fullName evidence="4">Parvulin-like PPIase</fullName>
        <ecNumber evidence="3">5.2.1.8</ecNumber>
    </recommendedName>
    <alternativeName>
        <fullName evidence="8">Peptidyl-prolyl cis-trans isomerase plp</fullName>
    </alternativeName>
    <alternativeName>
        <fullName evidence="9">Rotamase plp</fullName>
    </alternativeName>
</protein>
<keyword evidence="12" id="KW-1185">Reference proteome</keyword>
<dbReference type="InterPro" id="IPR027304">
    <property type="entry name" value="Trigger_fact/SurA_dom_sf"/>
</dbReference>
<evidence type="ECO:0000313" key="12">
    <source>
        <dbReference type="Proteomes" id="UP000004836"/>
    </source>
</evidence>
<evidence type="ECO:0000256" key="5">
    <source>
        <dbReference type="ARBA" id="ARBA00022729"/>
    </source>
</evidence>
<evidence type="ECO:0000256" key="3">
    <source>
        <dbReference type="ARBA" id="ARBA00013194"/>
    </source>
</evidence>
<evidence type="ECO:0000256" key="8">
    <source>
        <dbReference type="ARBA" id="ARBA00030642"/>
    </source>
</evidence>
<evidence type="ECO:0000256" key="1">
    <source>
        <dbReference type="ARBA" id="ARBA00000971"/>
    </source>
</evidence>
<dbReference type="Proteomes" id="UP000004836">
    <property type="component" value="Unassembled WGS sequence"/>
</dbReference>
<dbReference type="Gene3D" id="1.10.8.1040">
    <property type="match status" value="1"/>
</dbReference>
<dbReference type="Gene3D" id="3.10.50.40">
    <property type="match status" value="1"/>
</dbReference>
<feature type="domain" description="PpiC" evidence="10">
    <location>
        <begin position="128"/>
        <end position="224"/>
    </location>
</feature>
<dbReference type="STRING" id="1220535.IMCC14465_17380"/>
<evidence type="ECO:0000256" key="6">
    <source>
        <dbReference type="ARBA" id="ARBA00023110"/>
    </source>
</evidence>
<dbReference type="OrthoDB" id="196786at2"/>
<dbReference type="Gene3D" id="1.10.4030.10">
    <property type="entry name" value="Porin chaperone SurA, peptide-binding domain"/>
    <property type="match status" value="1"/>
</dbReference>
<evidence type="ECO:0000256" key="2">
    <source>
        <dbReference type="ARBA" id="ARBA00007656"/>
    </source>
</evidence>
<dbReference type="InterPro" id="IPR050245">
    <property type="entry name" value="PrsA_foldase"/>
</dbReference>
<organism evidence="11 12">
    <name type="scientific">alpha proteobacterium IMCC14465</name>
    <dbReference type="NCBI Taxonomy" id="1220535"/>
    <lineage>
        <taxon>Bacteria</taxon>
        <taxon>Pseudomonadati</taxon>
        <taxon>Pseudomonadota</taxon>
        <taxon>Alphaproteobacteria</taxon>
        <taxon>PS1 clade</taxon>
    </lineage>
</organism>
<evidence type="ECO:0000256" key="7">
    <source>
        <dbReference type="ARBA" id="ARBA00023235"/>
    </source>
</evidence>
<dbReference type="AlphaFoldDB" id="J9A295"/>
<dbReference type="Pfam" id="PF13145">
    <property type="entry name" value="Rotamase_2"/>
    <property type="match status" value="1"/>
</dbReference>
<dbReference type="PANTHER" id="PTHR47245">
    <property type="entry name" value="PEPTIDYLPROLYL ISOMERASE"/>
    <property type="match status" value="1"/>
</dbReference>
<comment type="similarity">
    <text evidence="2">Belongs to the PpiC/parvulin rotamase family.</text>
</comment>
<dbReference type="InterPro" id="IPR046357">
    <property type="entry name" value="PPIase_dom_sf"/>
</dbReference>
<keyword evidence="5" id="KW-0732">Signal</keyword>
<reference evidence="11 12" key="1">
    <citation type="journal article" date="2012" name="J. Bacteriol.">
        <title>Genome Sequence of Strain IMCC14465, Isolated from the East Sea, Belonging to the PS1 Clade of Alphaproteobacteria.</title>
        <authorList>
            <person name="Yang S.J."/>
            <person name="Kang I."/>
            <person name="Cho J.C."/>
        </authorList>
    </citation>
    <scope>NUCLEOTIDE SEQUENCE [LARGE SCALE GENOMIC DNA]</scope>
    <source>
        <strain evidence="11 12">IMCC14465</strain>
    </source>
</reference>
<comment type="caution">
    <text evidence="11">The sequence shown here is derived from an EMBL/GenBank/DDBJ whole genome shotgun (WGS) entry which is preliminary data.</text>
</comment>
<dbReference type="eggNOG" id="ENOG502ZV70">
    <property type="taxonomic scope" value="Bacteria"/>
</dbReference>
<gene>
    <name evidence="11" type="ORF">IMCC14465_17380</name>
</gene>
<keyword evidence="6" id="KW-0697">Rotamase</keyword>